<feature type="chain" id="PRO_5013141041" evidence="1">
    <location>
        <begin position="21"/>
        <end position="71"/>
    </location>
</feature>
<reference evidence="2 3" key="1">
    <citation type="submission" date="2016-06" db="EMBL/GenBank/DDBJ databases">
        <authorList>
            <person name="Kjaerup R.B."/>
            <person name="Dalgaard T.S."/>
            <person name="Juul-Madsen H.R."/>
        </authorList>
    </citation>
    <scope>NUCLEOTIDE SEQUENCE [LARGE SCALE GENOMIC DNA]</scope>
</reference>
<dbReference type="Proteomes" id="UP000215127">
    <property type="component" value="Chromosome 3"/>
</dbReference>
<proteinExistence type="predicted"/>
<dbReference type="AlphaFoldDB" id="A0A1X7RP99"/>
<accession>A0A1X7RP99</accession>
<organism evidence="2 3">
    <name type="scientific">Zymoseptoria tritici (strain ST99CH_3D7)</name>
    <dbReference type="NCBI Taxonomy" id="1276538"/>
    <lineage>
        <taxon>Eukaryota</taxon>
        <taxon>Fungi</taxon>
        <taxon>Dikarya</taxon>
        <taxon>Ascomycota</taxon>
        <taxon>Pezizomycotina</taxon>
        <taxon>Dothideomycetes</taxon>
        <taxon>Dothideomycetidae</taxon>
        <taxon>Mycosphaerellales</taxon>
        <taxon>Mycosphaerellaceae</taxon>
        <taxon>Zymoseptoria</taxon>
    </lineage>
</organism>
<evidence type="ECO:0000313" key="3">
    <source>
        <dbReference type="Proteomes" id="UP000215127"/>
    </source>
</evidence>
<keyword evidence="3" id="KW-1185">Reference proteome</keyword>
<evidence type="ECO:0000313" key="2">
    <source>
        <dbReference type="EMBL" id="SMQ49050.1"/>
    </source>
</evidence>
<protein>
    <submittedName>
        <fullName evidence="2">Uncharacterized protein</fullName>
    </submittedName>
</protein>
<dbReference type="EMBL" id="LT853694">
    <property type="protein sequence ID" value="SMQ49050.1"/>
    <property type="molecule type" value="Genomic_DNA"/>
</dbReference>
<name>A0A1X7RP99_ZYMT9</name>
<sequence length="71" mass="7707">MKLTHQLISVALFLALGAQAAPSPPDQSNVAFGQGTYDMGNLFKRFQLCGYDTCKTPKFCCNTCLDGKCIN</sequence>
<keyword evidence="1" id="KW-0732">Signal</keyword>
<evidence type="ECO:0000256" key="1">
    <source>
        <dbReference type="SAM" id="SignalP"/>
    </source>
</evidence>
<gene>
    <name evidence="2" type="ORF">ZT3D7_G4201</name>
</gene>
<feature type="signal peptide" evidence="1">
    <location>
        <begin position="1"/>
        <end position="20"/>
    </location>
</feature>